<evidence type="ECO:0000256" key="3">
    <source>
        <dbReference type="ARBA" id="ARBA00022840"/>
    </source>
</evidence>
<dbReference type="Pfam" id="PF00176">
    <property type="entry name" value="SNF2-rel_dom"/>
    <property type="match status" value="1"/>
</dbReference>
<evidence type="ECO:0000259" key="4">
    <source>
        <dbReference type="PROSITE" id="PS51192"/>
    </source>
</evidence>
<dbReference type="GO" id="GO:0005634">
    <property type="term" value="C:nucleus"/>
    <property type="evidence" value="ECO:0007669"/>
    <property type="project" value="TreeGrafter"/>
</dbReference>
<dbReference type="InterPro" id="IPR038718">
    <property type="entry name" value="SNF2-like_sf"/>
</dbReference>
<dbReference type="SUPFAM" id="SSF52540">
    <property type="entry name" value="P-loop containing nucleoside triphosphate hydrolases"/>
    <property type="match status" value="2"/>
</dbReference>
<dbReference type="PANTHER" id="PTHR45626">
    <property type="entry name" value="TRANSCRIPTION TERMINATION FACTOR 2-RELATED"/>
    <property type="match status" value="1"/>
</dbReference>
<protein>
    <submittedName>
        <fullName evidence="6">Uncharacterized protein</fullName>
    </submittedName>
</protein>
<reference evidence="6 7" key="1">
    <citation type="journal article" date="2018" name="Front. Microbiol.">
        <title>Genome-Wide Analysis of Corynespora cassiicola Leaf Fall Disease Putative Effectors.</title>
        <authorList>
            <person name="Lopez D."/>
            <person name="Ribeiro S."/>
            <person name="Label P."/>
            <person name="Fumanal B."/>
            <person name="Venisse J.S."/>
            <person name="Kohler A."/>
            <person name="de Oliveira R.R."/>
            <person name="Labutti K."/>
            <person name="Lipzen A."/>
            <person name="Lail K."/>
            <person name="Bauer D."/>
            <person name="Ohm R.A."/>
            <person name="Barry K.W."/>
            <person name="Spatafora J."/>
            <person name="Grigoriev I.V."/>
            <person name="Martin F.M."/>
            <person name="Pujade-Renaud V."/>
        </authorList>
    </citation>
    <scope>NUCLEOTIDE SEQUENCE [LARGE SCALE GENOMIC DNA]</scope>
    <source>
        <strain evidence="6 7">Philippines</strain>
    </source>
</reference>
<sequence>MSCLRTSQSKRRRLDCSPEPRDHSLFLQTCLLPRDTEIQLSSPWASIETDDHTQLGYESGLSLELICFGTIPAIYGRCNRLDLPGNVLQVRLDSSSRFSSEGDCRVSGMILPEHGQMIQGLLDESSIELRVLCTLDVEPSNMKSTPTYSVVPCLLEIIVYGPFNLSEEIGEWFQQFEVYLQDPRVCLLDARYCNPQRLSSDNLSTCRFVSEIVTRYHSSVNLQDMAERPDLLDVISGQDNLEETAQPGVIRVQLHKHQKQALTFMLRRERGWDIEESNSDIWELLDSSHSRLYINRITGTYQFDAPPQFRGGIIADPMGLGKTLTMIALTATDLESHRDVAQYNMYDDDVKQPVPATLIIVPQPLLGTWEEQLSSHTAYGSVVACRHHGKTRLNSIAQISATNIVLTTYHTISADWKTSRSSDRHVIFSVQWRRIILDEAHLIRNLKTRMARAICELEAECRWAVTGTPIQNHLSDLTALLKFIRAHPYDDPKQFDLDISKMWKSGDDEEAVKRLKRLASCLVLRRAKKTIDLPARRDTECPVDFSKAERKLYNDIREQTIAKIDDALLSHSEMAMSGAYVNFLQQIESMRLVCNLGLHYHTRHDKPTAQEASEWETIAQQTFNIQRNMENITCSQCSSALDLTENLLEETLMQDSPQFSRCLKFSCADCSRKLRLANQKMVCGHPSRCPVAHISISNSAYEETLSDVSRHEKTEALSLPSKVDVLISDLKSQPLDVKSVVFSSWRLTLDVIEAGFTQAGIRSVRFDGKVPPAQRQPVLNQFRADPIVRVMLLTLQCGAVGLTLTEASRAYLMEPHWNPTIEEQALARIHRIGQKREVTTVRFYIRDSFEERVREVQGSKKNLAGVLLSGHDGGQADDSLGALQRLRSFL</sequence>
<dbReference type="Pfam" id="PF00271">
    <property type="entry name" value="Helicase_C"/>
    <property type="match status" value="1"/>
</dbReference>
<feature type="domain" description="Helicase ATP-binding" evidence="4">
    <location>
        <begin position="303"/>
        <end position="487"/>
    </location>
</feature>
<dbReference type="InterPro" id="IPR049730">
    <property type="entry name" value="SNF2/RAD54-like_C"/>
</dbReference>
<dbReference type="PROSITE" id="PS51192">
    <property type="entry name" value="HELICASE_ATP_BIND_1"/>
    <property type="match status" value="1"/>
</dbReference>
<dbReference type="GO" id="GO:0016787">
    <property type="term" value="F:hydrolase activity"/>
    <property type="evidence" value="ECO:0007669"/>
    <property type="project" value="UniProtKB-KW"/>
</dbReference>
<evidence type="ECO:0000313" key="6">
    <source>
        <dbReference type="EMBL" id="PSN67187.1"/>
    </source>
</evidence>
<dbReference type="GO" id="GO:0005524">
    <property type="term" value="F:ATP binding"/>
    <property type="evidence" value="ECO:0007669"/>
    <property type="project" value="UniProtKB-KW"/>
</dbReference>
<gene>
    <name evidence="6" type="ORF">BS50DRAFT_573926</name>
</gene>
<evidence type="ECO:0000256" key="2">
    <source>
        <dbReference type="ARBA" id="ARBA00022801"/>
    </source>
</evidence>
<keyword evidence="3" id="KW-0067">ATP-binding</keyword>
<dbReference type="InterPro" id="IPR000330">
    <property type="entry name" value="SNF2_N"/>
</dbReference>
<accession>A0A2T2NP24</accession>
<dbReference type="SMART" id="SM00490">
    <property type="entry name" value="HELICc"/>
    <property type="match status" value="1"/>
</dbReference>
<proteinExistence type="predicted"/>
<dbReference type="PANTHER" id="PTHR45626:SF22">
    <property type="entry name" value="DNA REPAIR PROTEIN RAD5"/>
    <property type="match status" value="1"/>
</dbReference>
<dbReference type="EMBL" id="KZ678135">
    <property type="protein sequence ID" value="PSN67187.1"/>
    <property type="molecule type" value="Genomic_DNA"/>
</dbReference>
<dbReference type="Gene3D" id="3.40.50.10810">
    <property type="entry name" value="Tandem AAA-ATPase domain"/>
    <property type="match status" value="1"/>
</dbReference>
<evidence type="ECO:0000256" key="1">
    <source>
        <dbReference type="ARBA" id="ARBA00022741"/>
    </source>
</evidence>
<dbReference type="GO" id="GO:0006281">
    <property type="term" value="P:DNA repair"/>
    <property type="evidence" value="ECO:0007669"/>
    <property type="project" value="TreeGrafter"/>
</dbReference>
<evidence type="ECO:0000259" key="5">
    <source>
        <dbReference type="PROSITE" id="PS51194"/>
    </source>
</evidence>
<keyword evidence="1" id="KW-0547">Nucleotide-binding</keyword>
<organism evidence="6 7">
    <name type="scientific">Corynespora cassiicola Philippines</name>
    <dbReference type="NCBI Taxonomy" id="1448308"/>
    <lineage>
        <taxon>Eukaryota</taxon>
        <taxon>Fungi</taxon>
        <taxon>Dikarya</taxon>
        <taxon>Ascomycota</taxon>
        <taxon>Pezizomycotina</taxon>
        <taxon>Dothideomycetes</taxon>
        <taxon>Pleosporomycetidae</taxon>
        <taxon>Pleosporales</taxon>
        <taxon>Corynesporascaceae</taxon>
        <taxon>Corynespora</taxon>
    </lineage>
</organism>
<dbReference type="Gene3D" id="3.40.50.300">
    <property type="entry name" value="P-loop containing nucleotide triphosphate hydrolases"/>
    <property type="match status" value="1"/>
</dbReference>
<dbReference type="Proteomes" id="UP000240883">
    <property type="component" value="Unassembled WGS sequence"/>
</dbReference>
<dbReference type="InterPro" id="IPR001650">
    <property type="entry name" value="Helicase_C-like"/>
</dbReference>
<dbReference type="STRING" id="1448308.A0A2T2NP24"/>
<keyword evidence="2" id="KW-0378">Hydrolase</keyword>
<dbReference type="CDD" id="cd18008">
    <property type="entry name" value="DEXDc_SHPRH-like"/>
    <property type="match status" value="1"/>
</dbReference>
<keyword evidence="7" id="KW-1185">Reference proteome</keyword>
<dbReference type="InterPro" id="IPR027417">
    <property type="entry name" value="P-loop_NTPase"/>
</dbReference>
<feature type="domain" description="Helicase C-terminal" evidence="5">
    <location>
        <begin position="722"/>
        <end position="874"/>
    </location>
</feature>
<dbReference type="OrthoDB" id="448448at2759"/>
<dbReference type="InterPro" id="IPR014001">
    <property type="entry name" value="Helicase_ATP-bd"/>
</dbReference>
<dbReference type="InterPro" id="IPR050628">
    <property type="entry name" value="SNF2_RAD54_helicase_TF"/>
</dbReference>
<dbReference type="GO" id="GO:0008094">
    <property type="term" value="F:ATP-dependent activity, acting on DNA"/>
    <property type="evidence" value="ECO:0007669"/>
    <property type="project" value="TreeGrafter"/>
</dbReference>
<dbReference type="SMART" id="SM00487">
    <property type="entry name" value="DEXDc"/>
    <property type="match status" value="1"/>
</dbReference>
<dbReference type="PROSITE" id="PS51194">
    <property type="entry name" value="HELICASE_CTER"/>
    <property type="match status" value="1"/>
</dbReference>
<dbReference type="AlphaFoldDB" id="A0A2T2NP24"/>
<dbReference type="CDD" id="cd18793">
    <property type="entry name" value="SF2_C_SNF"/>
    <property type="match status" value="1"/>
</dbReference>
<name>A0A2T2NP24_CORCC</name>
<evidence type="ECO:0000313" key="7">
    <source>
        <dbReference type="Proteomes" id="UP000240883"/>
    </source>
</evidence>